<name>A0A2H0WTY8_9BACT</name>
<comment type="similarity">
    <text evidence="1">Belongs to the transferase hexapeptide repeat family.</text>
</comment>
<protein>
    <submittedName>
        <fullName evidence="4">Acyltransferase</fullName>
    </submittedName>
</protein>
<evidence type="ECO:0000256" key="2">
    <source>
        <dbReference type="ARBA" id="ARBA00022679"/>
    </source>
</evidence>
<dbReference type="PANTHER" id="PTHR23416">
    <property type="entry name" value="SIALIC ACID SYNTHASE-RELATED"/>
    <property type="match status" value="1"/>
</dbReference>
<reference evidence="5" key="1">
    <citation type="submission" date="2017-09" db="EMBL/GenBank/DDBJ databases">
        <title>Depth-based differentiation of microbial function through sediment-hosted aquifers and enrichment of novel symbionts in the deep terrestrial subsurface.</title>
        <authorList>
            <person name="Probst A.J."/>
            <person name="Ladd B."/>
            <person name="Jarett J.K."/>
            <person name="Geller-Mcgrath D.E."/>
            <person name="Sieber C.M.K."/>
            <person name="Emerson J.B."/>
            <person name="Anantharaman K."/>
            <person name="Thomas B.C."/>
            <person name="Malmstrom R."/>
            <person name="Stieglmeier M."/>
            <person name="Klingl A."/>
            <person name="Woyke T."/>
            <person name="Ryan C.M."/>
            <person name="Banfield J.F."/>
        </authorList>
    </citation>
    <scope>NUCLEOTIDE SEQUENCE [LARGE SCALE GENOMIC DNA]</scope>
</reference>
<dbReference type="SUPFAM" id="SSF51161">
    <property type="entry name" value="Trimeric LpxA-like enzymes"/>
    <property type="match status" value="1"/>
</dbReference>
<organism evidence="4 5">
    <name type="scientific">Candidatus Roizmanbacteria bacterium CG09_land_8_20_14_0_10_41_9</name>
    <dbReference type="NCBI Taxonomy" id="1974850"/>
    <lineage>
        <taxon>Bacteria</taxon>
        <taxon>Candidatus Roizmaniibacteriota</taxon>
    </lineage>
</organism>
<gene>
    <name evidence="4" type="ORF">COT62_00325</name>
</gene>
<dbReference type="GO" id="GO:0005829">
    <property type="term" value="C:cytosol"/>
    <property type="evidence" value="ECO:0007669"/>
    <property type="project" value="TreeGrafter"/>
</dbReference>
<accession>A0A2H0WTY8</accession>
<dbReference type="Gene3D" id="2.160.10.10">
    <property type="entry name" value="Hexapeptide repeat proteins"/>
    <property type="match status" value="1"/>
</dbReference>
<proteinExistence type="inferred from homology"/>
<dbReference type="InterPro" id="IPR051159">
    <property type="entry name" value="Hexapeptide_acetyltransf"/>
</dbReference>
<evidence type="ECO:0000313" key="5">
    <source>
        <dbReference type="Proteomes" id="UP000231198"/>
    </source>
</evidence>
<dbReference type="InterPro" id="IPR001451">
    <property type="entry name" value="Hexapep"/>
</dbReference>
<evidence type="ECO:0000256" key="3">
    <source>
        <dbReference type="ARBA" id="ARBA00022737"/>
    </source>
</evidence>
<dbReference type="AlphaFoldDB" id="A0A2H0WTY8"/>
<dbReference type="CDD" id="cd04647">
    <property type="entry name" value="LbH_MAT_like"/>
    <property type="match status" value="1"/>
</dbReference>
<dbReference type="EMBL" id="PEZG01000010">
    <property type="protein sequence ID" value="PIS16071.1"/>
    <property type="molecule type" value="Genomic_DNA"/>
</dbReference>
<dbReference type="InterPro" id="IPR011004">
    <property type="entry name" value="Trimer_LpxA-like_sf"/>
</dbReference>
<comment type="caution">
    <text evidence="4">The sequence shown here is derived from an EMBL/GenBank/DDBJ whole genome shotgun (WGS) entry which is preliminary data.</text>
</comment>
<evidence type="ECO:0000313" key="4">
    <source>
        <dbReference type="EMBL" id="PIS16071.1"/>
    </source>
</evidence>
<dbReference type="PROSITE" id="PS00101">
    <property type="entry name" value="HEXAPEP_TRANSFERASES"/>
    <property type="match status" value="1"/>
</dbReference>
<dbReference type="Pfam" id="PF00132">
    <property type="entry name" value="Hexapep"/>
    <property type="match status" value="1"/>
</dbReference>
<dbReference type="GO" id="GO:0008374">
    <property type="term" value="F:O-acyltransferase activity"/>
    <property type="evidence" value="ECO:0007669"/>
    <property type="project" value="TreeGrafter"/>
</dbReference>
<dbReference type="Proteomes" id="UP000231198">
    <property type="component" value="Unassembled WGS sequence"/>
</dbReference>
<dbReference type="InterPro" id="IPR018357">
    <property type="entry name" value="Hexapep_transf_CS"/>
</dbReference>
<keyword evidence="2 4" id="KW-0808">Transferase</keyword>
<keyword evidence="3" id="KW-0677">Repeat</keyword>
<sequence>MVCLIRDKYGKPLTCSEFVHKAVSRIFSIILELEVFILHVGGHIPSHHIRRLLCRMAGIRIGKGSTLHMRIRFYDPRNIKIGEDSIIGENTVLDGRDKIIIGNHVDIASDVMVYNSQHDINSESFAATHSPVHIDDYTFIGPRAILLPGVTVGKGAVVGAGAVVTKDVPPFAIVGGVPAHTIGERTLKNPSYRLGRARWFR</sequence>
<keyword evidence="4" id="KW-0012">Acyltransferase</keyword>
<evidence type="ECO:0000256" key="1">
    <source>
        <dbReference type="ARBA" id="ARBA00007274"/>
    </source>
</evidence>
<dbReference type="PANTHER" id="PTHR23416:SF23">
    <property type="entry name" value="ACETYLTRANSFERASE C18B11.09C-RELATED"/>
    <property type="match status" value="1"/>
</dbReference>